<dbReference type="EMBL" id="BOOU01000010">
    <property type="protein sequence ID" value="GII75729.1"/>
    <property type="molecule type" value="Genomic_DNA"/>
</dbReference>
<reference evidence="2" key="1">
    <citation type="submission" date="2021-01" db="EMBL/GenBank/DDBJ databases">
        <title>Whole genome shotgun sequence of Sphaerisporangium rufum NBRC 109079.</title>
        <authorList>
            <person name="Komaki H."/>
            <person name="Tamura T."/>
        </authorList>
    </citation>
    <scope>NUCLEOTIDE SEQUENCE</scope>
    <source>
        <strain evidence="2">NBRC 109079</strain>
    </source>
</reference>
<keyword evidence="3" id="KW-1185">Reference proteome</keyword>
<sequence length="238" mass="27174">MFFRIRRRWLHVLLVNLALLTGVAMVALGVVVPVVLLSEADDTRLHRWSEIGQAVAPVGVFYSGVAFVAIALTLFLQGRELRNQREELAIAREEQMRSSEIALRELHTDLIRMAIEDPELRQVWPEIAAGVTVTKRDHYCNLILNLQKVAYETHTIELAELRGALQHLMASRDMYGFWAKARMARVAITGGDEAEDFFTTEVDRAFAAAAPPAKRNLLHRCRVHLRSKLRRRSFRHGR</sequence>
<evidence type="ECO:0000313" key="3">
    <source>
        <dbReference type="Proteomes" id="UP000655287"/>
    </source>
</evidence>
<keyword evidence="1" id="KW-0472">Membrane</keyword>
<feature type="transmembrane region" description="Helical" evidence="1">
    <location>
        <begin position="56"/>
        <end position="76"/>
    </location>
</feature>
<accession>A0A919QX37</accession>
<comment type="caution">
    <text evidence="2">The sequence shown here is derived from an EMBL/GenBank/DDBJ whole genome shotgun (WGS) entry which is preliminary data.</text>
</comment>
<gene>
    <name evidence="2" type="ORF">Sru01_07110</name>
</gene>
<keyword evidence="1" id="KW-1133">Transmembrane helix</keyword>
<dbReference type="Pfam" id="PF19560">
    <property type="entry name" value="DUF6082"/>
    <property type="match status" value="1"/>
</dbReference>
<evidence type="ECO:0000313" key="2">
    <source>
        <dbReference type="EMBL" id="GII75729.1"/>
    </source>
</evidence>
<organism evidence="2 3">
    <name type="scientific">Sphaerisporangium rufum</name>
    <dbReference type="NCBI Taxonomy" id="1381558"/>
    <lineage>
        <taxon>Bacteria</taxon>
        <taxon>Bacillati</taxon>
        <taxon>Actinomycetota</taxon>
        <taxon>Actinomycetes</taxon>
        <taxon>Streptosporangiales</taxon>
        <taxon>Streptosporangiaceae</taxon>
        <taxon>Sphaerisporangium</taxon>
    </lineage>
</organism>
<dbReference type="Proteomes" id="UP000655287">
    <property type="component" value="Unassembled WGS sequence"/>
</dbReference>
<proteinExistence type="predicted"/>
<dbReference type="RefSeq" id="WP_203982378.1">
    <property type="nucleotide sequence ID" value="NZ_BOOU01000010.1"/>
</dbReference>
<keyword evidence="1" id="KW-0812">Transmembrane</keyword>
<feature type="transmembrane region" description="Helical" evidence="1">
    <location>
        <begin position="12"/>
        <end position="36"/>
    </location>
</feature>
<dbReference type="InterPro" id="IPR045728">
    <property type="entry name" value="DUF6082"/>
</dbReference>
<evidence type="ECO:0000256" key="1">
    <source>
        <dbReference type="SAM" id="Phobius"/>
    </source>
</evidence>
<dbReference type="AlphaFoldDB" id="A0A919QX37"/>
<name>A0A919QX37_9ACTN</name>
<protein>
    <submittedName>
        <fullName evidence="2">Uncharacterized protein</fullName>
    </submittedName>
</protein>